<evidence type="ECO:0000313" key="3">
    <source>
        <dbReference type="Proteomes" id="UP001207654"/>
    </source>
</evidence>
<name>A0ABT4AD99_9BACT</name>
<reference evidence="2 3" key="1">
    <citation type="submission" date="2022-11" db="EMBL/GenBank/DDBJ databases">
        <title>Minimal conservation of predation-associated metabolite biosynthetic gene clusters underscores biosynthetic potential of Myxococcota including descriptions for ten novel species: Archangium lansinium sp. nov., Myxococcus landrumus sp. nov., Nannocystis bai.</title>
        <authorList>
            <person name="Ahearne A."/>
            <person name="Stevens C."/>
            <person name="Phillips K."/>
        </authorList>
    </citation>
    <scope>NUCLEOTIDE SEQUENCE [LARGE SCALE GENOMIC DNA]</scope>
    <source>
        <strain evidence="2 3">MIWBW</strain>
    </source>
</reference>
<evidence type="ECO:0008006" key="4">
    <source>
        <dbReference type="Google" id="ProtNLM"/>
    </source>
</evidence>
<organism evidence="2 3">
    <name type="scientific">Archangium lansingense</name>
    <dbReference type="NCBI Taxonomy" id="2995310"/>
    <lineage>
        <taxon>Bacteria</taxon>
        <taxon>Pseudomonadati</taxon>
        <taxon>Myxococcota</taxon>
        <taxon>Myxococcia</taxon>
        <taxon>Myxococcales</taxon>
        <taxon>Cystobacterineae</taxon>
        <taxon>Archangiaceae</taxon>
        <taxon>Archangium</taxon>
    </lineage>
</organism>
<evidence type="ECO:0000313" key="2">
    <source>
        <dbReference type="EMBL" id="MCY1079653.1"/>
    </source>
</evidence>
<dbReference type="Proteomes" id="UP001207654">
    <property type="component" value="Unassembled WGS sequence"/>
</dbReference>
<proteinExistence type="predicted"/>
<dbReference type="EMBL" id="JAPNKA010000001">
    <property type="protein sequence ID" value="MCY1079653.1"/>
    <property type="molecule type" value="Genomic_DNA"/>
</dbReference>
<accession>A0ABT4AD99</accession>
<comment type="caution">
    <text evidence="2">The sequence shown here is derived from an EMBL/GenBank/DDBJ whole genome shotgun (WGS) entry which is preliminary data.</text>
</comment>
<gene>
    <name evidence="2" type="ORF">OV287_34860</name>
</gene>
<sequence length="254" mass="28002">MSALVCALSLVLLGSAPVEVPRGMLFEAAPERLDARVGEWVTYQTEGGPQQGFLRLAVVAEQKDSQGRDAVWVELELGQHSELKAPLAQFLLLVARDTGLRAEGVSRLFVTQGFEKLQEVDTAALPFFLGTPGKQPTQLTAGQGSTVRRGPSTRLMTLAGTVTAEPLEVLHRQLVLKRYWVSREVPILRLARLEFPPIRYSLEVRDYGLDARPRLVPPAPSDKKITLEPVSNLPPHFQPRPQSGTAWGTEDNRP</sequence>
<keyword evidence="3" id="KW-1185">Reference proteome</keyword>
<evidence type="ECO:0000256" key="1">
    <source>
        <dbReference type="SAM" id="MobiDB-lite"/>
    </source>
</evidence>
<feature type="region of interest" description="Disordered" evidence="1">
    <location>
        <begin position="215"/>
        <end position="254"/>
    </location>
</feature>
<dbReference type="RefSeq" id="WP_267538358.1">
    <property type="nucleotide sequence ID" value="NZ_JAPNKA010000001.1"/>
</dbReference>
<protein>
    <recommendedName>
        <fullName evidence="4">Outer membrane lipoprotein-sorting protein</fullName>
    </recommendedName>
</protein>